<dbReference type="PANTHER" id="PTHR36836:SF1">
    <property type="entry name" value="COLANIC ACID BIOSYNTHESIS PROTEIN WCAK"/>
    <property type="match status" value="1"/>
</dbReference>
<dbReference type="eggNOG" id="COG2327">
    <property type="taxonomic scope" value="Bacteria"/>
</dbReference>
<dbReference type="InterPro" id="IPR007345">
    <property type="entry name" value="Polysacch_pyruvyl_Trfase"/>
</dbReference>
<keyword evidence="2" id="KW-0808">Transferase</keyword>
<gene>
    <name evidence="2" type="ORF">ucyna2_00989</name>
</gene>
<dbReference type="PATRIC" id="fig|1527444.3.peg.940"/>
<dbReference type="AlphaFoldDB" id="A0A086CG53"/>
<protein>
    <submittedName>
        <fullName evidence="2">Polysaccharide pyruvyl transferase CsaB</fullName>
    </submittedName>
</protein>
<accession>A0A086CG53</accession>
<feature type="domain" description="Polysaccharide pyruvyl transferase" evidence="1">
    <location>
        <begin position="13"/>
        <end position="281"/>
    </location>
</feature>
<dbReference type="Proteomes" id="UP000028922">
    <property type="component" value="Unassembled WGS sequence"/>
</dbReference>
<reference evidence="2 3" key="1">
    <citation type="submission" date="2014-08" db="EMBL/GenBank/DDBJ databases">
        <title>Comparative genomics reveals surprising divergence of two closely related strains of uncultivated UCYN-A cyanobacteria.</title>
        <authorList>
            <person name="Bombar D."/>
            <person name="Heller P."/>
            <person name="Sanchez-Baracaldo P."/>
            <person name="Carter B.J."/>
            <person name="Zert J.P."/>
        </authorList>
    </citation>
    <scope>NUCLEOTIDE SEQUENCE [LARGE SCALE GENOMIC DNA]</scope>
</reference>
<dbReference type="GO" id="GO:0016740">
    <property type="term" value="F:transferase activity"/>
    <property type="evidence" value="ECO:0007669"/>
    <property type="project" value="UniProtKB-KW"/>
</dbReference>
<dbReference type="NCBIfam" id="TIGR03609">
    <property type="entry name" value="S_layer_CsaB"/>
    <property type="match status" value="1"/>
</dbReference>
<evidence type="ECO:0000259" key="1">
    <source>
        <dbReference type="Pfam" id="PF04230"/>
    </source>
</evidence>
<proteinExistence type="predicted"/>
<name>A0A086CG53_9CHRO</name>
<evidence type="ECO:0000313" key="3">
    <source>
        <dbReference type="Proteomes" id="UP000028922"/>
    </source>
</evidence>
<sequence>MKALISGYYGQGNAGDEALLMSLLQMLPSKIEPIVISANPKKTQQNYNVRTCPHRDIFSLLMALKYSDIFIWGGGSLIQDSTSFASPIYYLGLMSLAQIRGLKTIAWGQGIGPLNYKFTRWITQKILAKCTAVSVRDHKSAELLSTWNINYSIAPDPVWTLNSKNTLDLPKTSQLKVAVNLRNHPSLTLQRLKTLTNALVDFQKITNVYILLVPFQASQDLAIAHFISKQLLKPHEIIQLDDPQRLKGLFKNINMTIGMRLHCLIMAASEKSRCFALSYDPKVKYLMEEINIPGWELNQLPNNSDTIKHAWLEYFFNSMQPIDSSIKDLKERAMLHKEILNQVTS</sequence>
<dbReference type="STRING" id="1527444.ucyna2_00989"/>
<dbReference type="PANTHER" id="PTHR36836">
    <property type="entry name" value="COLANIC ACID BIOSYNTHESIS PROTEIN WCAK"/>
    <property type="match status" value="1"/>
</dbReference>
<dbReference type="InterPro" id="IPR019896">
    <property type="entry name" value="Polysacch_pyruvyl_Trfase_CsaB"/>
</dbReference>
<dbReference type="EMBL" id="JPSP01000012">
    <property type="protein sequence ID" value="KFF41167.1"/>
    <property type="molecule type" value="Genomic_DNA"/>
</dbReference>
<evidence type="ECO:0000313" key="2">
    <source>
        <dbReference type="EMBL" id="KFF41167.1"/>
    </source>
</evidence>
<comment type="caution">
    <text evidence="2">The sequence shown here is derived from an EMBL/GenBank/DDBJ whole genome shotgun (WGS) entry which is preliminary data.</text>
</comment>
<dbReference type="Pfam" id="PF04230">
    <property type="entry name" value="PS_pyruv_trans"/>
    <property type="match status" value="1"/>
</dbReference>
<organism evidence="2 3">
    <name type="scientific">Candidatus Atelocyanobacterium thalassa isolate SIO64986</name>
    <dbReference type="NCBI Taxonomy" id="1527444"/>
    <lineage>
        <taxon>Bacteria</taxon>
        <taxon>Bacillati</taxon>
        <taxon>Cyanobacteriota</taxon>
        <taxon>Cyanophyceae</taxon>
        <taxon>Oscillatoriophycideae</taxon>
        <taxon>Chroococcales</taxon>
        <taxon>Aphanothecaceae</taxon>
        <taxon>Candidatus Atelocyanobacterium</taxon>
        <taxon>Candidatus Atelocyanobacterium thalassae</taxon>
    </lineage>
</organism>